<dbReference type="PANTHER" id="PTHR42711:SF5">
    <property type="entry name" value="ABC TRANSPORTER ATP-BINDING PROTEIN NATA"/>
    <property type="match status" value="1"/>
</dbReference>
<dbReference type="PROSITE" id="PS50893">
    <property type="entry name" value="ABC_TRANSPORTER_2"/>
    <property type="match status" value="1"/>
</dbReference>
<name>A0A344TMZ2_9BACT</name>
<dbReference type="SUPFAM" id="SSF52540">
    <property type="entry name" value="P-loop containing nucleoside triphosphate hydrolases"/>
    <property type="match status" value="1"/>
</dbReference>
<dbReference type="RefSeq" id="WP_114068779.1">
    <property type="nucleotide sequence ID" value="NZ_CP030850.1"/>
</dbReference>
<dbReference type="InterPro" id="IPR017871">
    <property type="entry name" value="ABC_transporter-like_CS"/>
</dbReference>
<protein>
    <submittedName>
        <fullName evidence="7">ABC transporter ATP-binding protein</fullName>
    </submittedName>
</protein>
<dbReference type="EMBL" id="CP030850">
    <property type="protein sequence ID" value="AXE20013.1"/>
    <property type="molecule type" value="Genomic_DNA"/>
</dbReference>
<dbReference type="InterPro" id="IPR003593">
    <property type="entry name" value="AAA+_ATPase"/>
</dbReference>
<keyword evidence="5 7" id="KW-0067">ATP-binding</keyword>
<dbReference type="Proteomes" id="UP000251993">
    <property type="component" value="Chromosome"/>
</dbReference>
<dbReference type="PROSITE" id="PS00211">
    <property type="entry name" value="ABC_TRANSPORTER_1"/>
    <property type="match status" value="1"/>
</dbReference>
<dbReference type="KEGG" id="run:DR864_20810"/>
<evidence type="ECO:0000256" key="3">
    <source>
        <dbReference type="ARBA" id="ARBA00022458"/>
    </source>
</evidence>
<dbReference type="AlphaFoldDB" id="A0A344TMZ2"/>
<feature type="domain" description="ABC transporter" evidence="6">
    <location>
        <begin position="5"/>
        <end position="232"/>
    </location>
</feature>
<evidence type="ECO:0000259" key="6">
    <source>
        <dbReference type="PROSITE" id="PS50893"/>
    </source>
</evidence>
<dbReference type="InterPro" id="IPR050763">
    <property type="entry name" value="ABC_transporter_ATP-binding"/>
</dbReference>
<organism evidence="7 8">
    <name type="scientific">Runella rosea</name>
    <dbReference type="NCBI Taxonomy" id="2259595"/>
    <lineage>
        <taxon>Bacteria</taxon>
        <taxon>Pseudomonadati</taxon>
        <taxon>Bacteroidota</taxon>
        <taxon>Cytophagia</taxon>
        <taxon>Cytophagales</taxon>
        <taxon>Spirosomataceae</taxon>
        <taxon>Runella</taxon>
    </lineage>
</organism>
<dbReference type="Pfam" id="PF13732">
    <property type="entry name" value="DrrA1-3_C"/>
    <property type="match status" value="1"/>
</dbReference>
<dbReference type="InterPro" id="IPR027417">
    <property type="entry name" value="P-loop_NTPase"/>
</dbReference>
<dbReference type="Pfam" id="PF00005">
    <property type="entry name" value="ABC_tran"/>
    <property type="match status" value="1"/>
</dbReference>
<evidence type="ECO:0000256" key="5">
    <source>
        <dbReference type="ARBA" id="ARBA00022840"/>
    </source>
</evidence>
<proteinExistence type="inferred from homology"/>
<comment type="similarity">
    <text evidence="1">Belongs to the ABC transporter superfamily.</text>
</comment>
<evidence type="ECO:0000313" key="8">
    <source>
        <dbReference type="Proteomes" id="UP000251993"/>
    </source>
</evidence>
<dbReference type="InterPro" id="IPR025302">
    <property type="entry name" value="DrrA1/2-like_C"/>
</dbReference>
<dbReference type="Gene3D" id="3.40.50.300">
    <property type="entry name" value="P-loop containing nucleotide triphosphate hydrolases"/>
    <property type="match status" value="1"/>
</dbReference>
<keyword evidence="2" id="KW-0813">Transport</keyword>
<evidence type="ECO:0000256" key="4">
    <source>
        <dbReference type="ARBA" id="ARBA00022741"/>
    </source>
</evidence>
<reference evidence="7 8" key="1">
    <citation type="submission" date="2018-07" db="EMBL/GenBank/DDBJ databases">
        <title>Genome sequencing of Runella.</title>
        <authorList>
            <person name="Baek M.-G."/>
            <person name="Yi H."/>
        </authorList>
    </citation>
    <scope>NUCLEOTIDE SEQUENCE [LARGE SCALE GENOMIC DNA]</scope>
    <source>
        <strain evidence="7 8">HYN0085</strain>
    </source>
</reference>
<dbReference type="CDD" id="cd03269">
    <property type="entry name" value="ABC_putative_ATPase"/>
    <property type="match status" value="1"/>
</dbReference>
<gene>
    <name evidence="7" type="ORF">DR864_20810</name>
</gene>
<dbReference type="GO" id="GO:0005524">
    <property type="term" value="F:ATP binding"/>
    <property type="evidence" value="ECO:0007669"/>
    <property type="project" value="UniProtKB-KW"/>
</dbReference>
<sequence>MPNILEVHDVVKQYASHRALDGVSLNVPKGSIFGLLGPNGAGKTSLIRIITQITAPDEGYVLLDGERLRPEHIQHIGYLPEERGLYKKMKVGEQLLYLAQLKGLSEREAMDKLKIWFKKFDIKTWWTKSIEDLSKGMQQKIQFVATVMHEPKLIILDEPFSGFDPINANLIKDEILELREKGTTIIFSTHRMESVEELCDHIALIHKSQVILKGSKKEVKDQFKEHSYSVRYHGTLESLPTDFEIISHKIDDEQVNKANIRLIGNASVNALVGNLISQVELVSFHENIPSFNDIFIKAVGGEIPEEINNLQ</sequence>
<evidence type="ECO:0000256" key="2">
    <source>
        <dbReference type="ARBA" id="ARBA00022448"/>
    </source>
</evidence>
<dbReference type="SMART" id="SM00382">
    <property type="entry name" value="AAA"/>
    <property type="match status" value="1"/>
</dbReference>
<evidence type="ECO:0000313" key="7">
    <source>
        <dbReference type="EMBL" id="AXE20013.1"/>
    </source>
</evidence>
<dbReference type="GO" id="GO:0016887">
    <property type="term" value="F:ATP hydrolysis activity"/>
    <property type="evidence" value="ECO:0007669"/>
    <property type="project" value="InterPro"/>
</dbReference>
<keyword evidence="8" id="KW-1185">Reference proteome</keyword>
<dbReference type="OrthoDB" id="9808363at2"/>
<dbReference type="InterPro" id="IPR003439">
    <property type="entry name" value="ABC_transporter-like_ATP-bd"/>
</dbReference>
<evidence type="ECO:0000256" key="1">
    <source>
        <dbReference type="ARBA" id="ARBA00005417"/>
    </source>
</evidence>
<dbReference type="PANTHER" id="PTHR42711">
    <property type="entry name" value="ABC TRANSPORTER ATP-BINDING PROTEIN"/>
    <property type="match status" value="1"/>
</dbReference>
<keyword evidence="3" id="KW-0536">Nodulation</keyword>
<accession>A0A344TMZ2</accession>
<keyword evidence="4" id="KW-0547">Nucleotide-binding</keyword>